<reference evidence="1 2" key="1">
    <citation type="submission" date="2018-02" db="EMBL/GenBank/DDBJ databases">
        <title>Novel Leptospira species isolated from soil and water in Japan.</title>
        <authorList>
            <person name="Nakao R."/>
            <person name="Masuzawa T."/>
        </authorList>
    </citation>
    <scope>NUCLEOTIDE SEQUENCE [LARGE SCALE GENOMIC DNA]</scope>
    <source>
        <strain evidence="1 2">YH101</strain>
    </source>
</reference>
<protein>
    <recommendedName>
        <fullName evidence="3">Lipoprotein</fullName>
    </recommendedName>
</protein>
<evidence type="ECO:0000313" key="2">
    <source>
        <dbReference type="Proteomes" id="UP000245133"/>
    </source>
</evidence>
<evidence type="ECO:0008006" key="3">
    <source>
        <dbReference type="Google" id="ProtNLM"/>
    </source>
</evidence>
<organism evidence="1 2">
    <name type="scientific">Leptospira ryugenii</name>
    <dbReference type="NCBI Taxonomy" id="1917863"/>
    <lineage>
        <taxon>Bacteria</taxon>
        <taxon>Pseudomonadati</taxon>
        <taxon>Spirochaetota</taxon>
        <taxon>Spirochaetia</taxon>
        <taxon>Leptospirales</taxon>
        <taxon>Leptospiraceae</taxon>
        <taxon>Leptospira</taxon>
    </lineage>
</organism>
<proteinExistence type="predicted"/>
<dbReference type="OrthoDB" id="326537at2"/>
<dbReference type="AlphaFoldDB" id="A0A2P2E0Y0"/>
<accession>A0A2P2E0Y0</accession>
<dbReference type="EMBL" id="BFBB01000005">
    <property type="protein sequence ID" value="GBF50548.1"/>
    <property type="molecule type" value="Genomic_DNA"/>
</dbReference>
<keyword evidence="2" id="KW-1185">Reference proteome</keyword>
<gene>
    <name evidence="1" type="ORF">LPTSP4_20740</name>
</gene>
<evidence type="ECO:0000313" key="1">
    <source>
        <dbReference type="EMBL" id="GBF50548.1"/>
    </source>
</evidence>
<sequence length="489" mass="50421">MKRHILKLTGIALVSSLTFTACHPDKIKDEPALAAVLASTIASAASGACLLNVNGAGLYYGSILFNTVNNLGGAGFTLADYNAATGSNLNTTQFGLLGYEEKFRAFFLDNGTAWTTSLRNTRLAAVKTNMDNGTFGVSLQALQQLPGTGVMACARIPRTSCSLSGLTTATRAADITANIATYNSVVNNPDCRKPGSTFPTMLAKYLFRGTPSTELITLSGGNIFNTPTNGVPTTAGAGINVTATILPEGMYPKFGALVSQGFGNLMPINKLGKEYPTSTSSSSETAFYGGTNLSVQQVISCDAYGFGYGVTADAPESLRKPLTSPAEVAYSFSTNGQAANAYQAAVQLTTIDQDSYITTATAGNIQDAVACNNSFRARQGISQALGGGKLPTTNGGAQSLLLGDGRGDDRATSLLGLCIYGGNTTKRTVLQGAIGGTSTTGLIGAGLLTSTSQVSVCGEGSNAFFRGIQSEVATAFKEVGTFTTFPNSN</sequence>
<comment type="caution">
    <text evidence="1">The sequence shown here is derived from an EMBL/GenBank/DDBJ whole genome shotgun (WGS) entry which is preliminary data.</text>
</comment>
<dbReference type="Proteomes" id="UP000245133">
    <property type="component" value="Unassembled WGS sequence"/>
</dbReference>
<dbReference type="PROSITE" id="PS51257">
    <property type="entry name" value="PROKAR_LIPOPROTEIN"/>
    <property type="match status" value="1"/>
</dbReference>
<name>A0A2P2E0Y0_9LEPT</name>
<dbReference type="RefSeq" id="WP_108976462.1">
    <property type="nucleotide sequence ID" value="NZ_BFBB01000005.1"/>
</dbReference>